<dbReference type="OrthoDB" id="416217at2759"/>
<dbReference type="Pfam" id="PF04969">
    <property type="entry name" value="CS"/>
    <property type="match status" value="1"/>
</dbReference>
<evidence type="ECO:0000313" key="4">
    <source>
        <dbReference type="EMBL" id="ESO83427.1"/>
    </source>
</evidence>
<evidence type="ECO:0000256" key="1">
    <source>
        <dbReference type="ARBA" id="ARBA00004496"/>
    </source>
</evidence>
<dbReference type="SUPFAM" id="SSF49764">
    <property type="entry name" value="HSP20-like chaperones"/>
    <property type="match status" value="1"/>
</dbReference>
<dbReference type="PROSITE" id="PS51203">
    <property type="entry name" value="CS"/>
    <property type="match status" value="1"/>
</dbReference>
<sequence>DLPNYRWTETKEDLDIRIKFKVNFKIKSKDVVVEFKKTHLKAGLKGHPPIIDGETYNNIKIEDSTWSISDNELLIIIGKVDKMKWNRVLNKDPEIDTQTDDSEVGN</sequence>
<dbReference type="RefSeq" id="XP_009065858.1">
    <property type="nucleotide sequence ID" value="XM_009067610.1"/>
</dbReference>
<dbReference type="GeneID" id="20233440"/>
<evidence type="ECO:0000256" key="2">
    <source>
        <dbReference type="ARBA" id="ARBA00022490"/>
    </source>
</evidence>
<dbReference type="AlphaFoldDB" id="V3ZH00"/>
<evidence type="ECO:0000259" key="3">
    <source>
        <dbReference type="PROSITE" id="PS51203"/>
    </source>
</evidence>
<dbReference type="InterPro" id="IPR007052">
    <property type="entry name" value="CS_dom"/>
</dbReference>
<proteinExistence type="predicted"/>
<name>V3ZH00_LOTGI</name>
<comment type="subcellular location">
    <subcellularLocation>
        <location evidence="1">Cytoplasm</location>
    </subcellularLocation>
</comment>
<dbReference type="PANTHER" id="PTHR12356">
    <property type="entry name" value="NUCLEAR MOVEMENT PROTEIN NUDC"/>
    <property type="match status" value="1"/>
</dbReference>
<dbReference type="Gene3D" id="2.60.40.790">
    <property type="match status" value="1"/>
</dbReference>
<dbReference type="GO" id="GO:0005737">
    <property type="term" value="C:cytoplasm"/>
    <property type="evidence" value="ECO:0007669"/>
    <property type="project" value="UniProtKB-SubCell"/>
</dbReference>
<gene>
    <name evidence="4" type="ORF">LOTGIDRAFT_133460</name>
</gene>
<dbReference type="InterPro" id="IPR008978">
    <property type="entry name" value="HSP20-like_chaperone"/>
</dbReference>
<keyword evidence="2" id="KW-0963">Cytoplasm</keyword>
<dbReference type="KEGG" id="lgi:LOTGIDRAFT_133460"/>
<dbReference type="OMA" id="VEKMMLC"/>
<dbReference type="Proteomes" id="UP000030746">
    <property type="component" value="Unassembled WGS sequence"/>
</dbReference>
<feature type="non-terminal residue" evidence="4">
    <location>
        <position position="1"/>
    </location>
</feature>
<dbReference type="GO" id="GO:0006457">
    <property type="term" value="P:protein folding"/>
    <property type="evidence" value="ECO:0007669"/>
    <property type="project" value="TreeGrafter"/>
</dbReference>
<dbReference type="InterPro" id="IPR037898">
    <property type="entry name" value="NudC_fam"/>
</dbReference>
<dbReference type="PANTHER" id="PTHR12356:SF3">
    <property type="entry name" value="NUCLEAR MIGRATION PROTEIN NUDC"/>
    <property type="match status" value="1"/>
</dbReference>
<reference evidence="4 5" key="1">
    <citation type="journal article" date="2013" name="Nature">
        <title>Insights into bilaterian evolution from three spiralian genomes.</title>
        <authorList>
            <person name="Simakov O."/>
            <person name="Marletaz F."/>
            <person name="Cho S.J."/>
            <person name="Edsinger-Gonzales E."/>
            <person name="Havlak P."/>
            <person name="Hellsten U."/>
            <person name="Kuo D.H."/>
            <person name="Larsson T."/>
            <person name="Lv J."/>
            <person name="Arendt D."/>
            <person name="Savage R."/>
            <person name="Osoegawa K."/>
            <person name="de Jong P."/>
            <person name="Grimwood J."/>
            <person name="Chapman J.A."/>
            <person name="Shapiro H."/>
            <person name="Aerts A."/>
            <person name="Otillar R.P."/>
            <person name="Terry A.Y."/>
            <person name="Boore J.L."/>
            <person name="Grigoriev I.V."/>
            <person name="Lindberg D.R."/>
            <person name="Seaver E.C."/>
            <person name="Weisblat D.A."/>
            <person name="Putnam N.H."/>
            <person name="Rokhsar D.S."/>
        </authorList>
    </citation>
    <scope>NUCLEOTIDE SEQUENCE [LARGE SCALE GENOMIC DNA]</scope>
</reference>
<organism evidence="4 5">
    <name type="scientific">Lottia gigantea</name>
    <name type="common">Giant owl limpet</name>
    <dbReference type="NCBI Taxonomy" id="225164"/>
    <lineage>
        <taxon>Eukaryota</taxon>
        <taxon>Metazoa</taxon>
        <taxon>Spiralia</taxon>
        <taxon>Lophotrochozoa</taxon>
        <taxon>Mollusca</taxon>
        <taxon>Gastropoda</taxon>
        <taxon>Patellogastropoda</taxon>
        <taxon>Lottioidea</taxon>
        <taxon>Lottiidae</taxon>
        <taxon>Lottia</taxon>
    </lineage>
</organism>
<evidence type="ECO:0000313" key="5">
    <source>
        <dbReference type="Proteomes" id="UP000030746"/>
    </source>
</evidence>
<accession>V3ZH00</accession>
<dbReference type="HOGENOM" id="CLU_2229842_0_0_1"/>
<keyword evidence="5" id="KW-1185">Reference proteome</keyword>
<feature type="domain" description="CS" evidence="3">
    <location>
        <begin position="1"/>
        <end position="89"/>
    </location>
</feature>
<dbReference type="CTD" id="20233440"/>
<dbReference type="GO" id="GO:0051082">
    <property type="term" value="F:unfolded protein binding"/>
    <property type="evidence" value="ECO:0007669"/>
    <property type="project" value="TreeGrafter"/>
</dbReference>
<dbReference type="STRING" id="225164.V3ZH00"/>
<protein>
    <recommendedName>
        <fullName evidence="3">CS domain-containing protein</fullName>
    </recommendedName>
</protein>
<dbReference type="EMBL" id="KB203683">
    <property type="protein sequence ID" value="ESO83427.1"/>
    <property type="molecule type" value="Genomic_DNA"/>
</dbReference>